<accession>A0A834J1D8</accession>
<evidence type="ECO:0000313" key="8">
    <source>
        <dbReference type="Proteomes" id="UP000614350"/>
    </source>
</evidence>
<dbReference type="InterPro" id="IPR018247">
    <property type="entry name" value="EF_Hand_1_Ca_BS"/>
</dbReference>
<feature type="region of interest" description="Disordered" evidence="5">
    <location>
        <begin position="1"/>
        <end position="26"/>
    </location>
</feature>
<dbReference type="InterPro" id="IPR027417">
    <property type="entry name" value="P-loop_NTPase"/>
</dbReference>
<evidence type="ECO:0000256" key="2">
    <source>
        <dbReference type="ARBA" id="ARBA00023134"/>
    </source>
</evidence>
<evidence type="ECO:0000256" key="5">
    <source>
        <dbReference type="SAM" id="MobiDB-lite"/>
    </source>
</evidence>
<dbReference type="InterPro" id="IPR043358">
    <property type="entry name" value="GNL1-like"/>
</dbReference>
<dbReference type="EMBL" id="JACSEA010000022">
    <property type="protein sequence ID" value="KAF7380064.1"/>
    <property type="molecule type" value="Genomic_DNA"/>
</dbReference>
<name>A0A834J1D8_VESVU</name>
<keyword evidence="8" id="KW-1185">Reference proteome</keyword>
<comment type="caution">
    <text evidence="7">The sequence shown here is derived from an EMBL/GenBank/DDBJ whole genome shotgun (WGS) entry which is preliminary data.</text>
</comment>
<keyword evidence="2" id="KW-0342">GTP-binding</keyword>
<reference evidence="7" key="1">
    <citation type="journal article" date="2020" name="G3 (Bethesda)">
        <title>High-Quality Assemblies for Three Invasive Social Wasps from the &lt;i&gt;Vespula&lt;/i&gt; Genus.</title>
        <authorList>
            <person name="Harrop T.W.R."/>
            <person name="Guhlin J."/>
            <person name="McLaughlin G.M."/>
            <person name="Permina E."/>
            <person name="Stockwell P."/>
            <person name="Gilligan J."/>
            <person name="Le Lec M.F."/>
            <person name="Gruber M.A.M."/>
            <person name="Quinn O."/>
            <person name="Lovegrove M."/>
            <person name="Duncan E.J."/>
            <person name="Remnant E.J."/>
            <person name="Van Eeckhoven J."/>
            <person name="Graham B."/>
            <person name="Knapp R.A."/>
            <person name="Langford K.W."/>
            <person name="Kronenberg Z."/>
            <person name="Press M.O."/>
            <person name="Eacker S.M."/>
            <person name="Wilson-Rankin E.E."/>
            <person name="Purcell J."/>
            <person name="Lester P.J."/>
            <person name="Dearden P.K."/>
        </authorList>
    </citation>
    <scope>NUCLEOTIDE SEQUENCE</scope>
    <source>
        <strain evidence="7">Marl-1</strain>
    </source>
</reference>
<sequence length="588" mass="68600">MPQGRRKIAFSGKAKKQQMQAKKQRQNHLLNAARNIDDEDQSNLIDDIEYKRGIQKINKQPQDCRNKYALQFFKESQAELRKRKEEARNTIHMIPFAQQEVSDNYFPPDMDIPKRPSWAYAMSKDQLEIREQKYFNEYLQTMEKLDVSYFELNLETWRQLWRVLEMSDILLIIVDIRFPVLMFPPYLYNYITKELKKDMILILNKIDLAPASLVVAWKEYFSTHYPELHILMFTSFPTYNLRGNTNESEGIKKRRRKGKLKMAAEGALKLLQACQDIVGDEVDLSSWNEKIQEEMNVEYDLDDIDRKDNVIIEKQDDTYVEHVKYKNGVLTIGCIGTPNVGKSSLMNALMGKKVVSVSRTPGHTKHFQTIYLTKTVCLCDCPGLVFPSTVPKQLQILMGSFPIAQVREPYTSIKFIAERINLPKLLRIQHQSNDDCWSAMDICDGWAAKRNFYTAKASRLDTYRAANSLLRMSLEGRICVYVYPPNWVASKENWEQHPEVETVRWIQARIHEDDVAESMKIYSSSEDEEEEEEEEEKEEEEEQENEVAKRRSDDEVNGKEKSEDSSSDSIDDIPVINNKFEALLSTEL</sequence>
<feature type="compositionally biased region" description="Basic and acidic residues" evidence="5">
    <location>
        <begin position="546"/>
        <end position="564"/>
    </location>
</feature>
<gene>
    <name evidence="7" type="ORF">HZH66_014419</name>
</gene>
<dbReference type="PRINTS" id="PR00326">
    <property type="entry name" value="GTP1OBG"/>
</dbReference>
<evidence type="ECO:0000256" key="1">
    <source>
        <dbReference type="ARBA" id="ARBA00022741"/>
    </source>
</evidence>
<evidence type="ECO:0000256" key="3">
    <source>
        <dbReference type="ARBA" id="ARBA00037770"/>
    </source>
</evidence>
<dbReference type="Proteomes" id="UP000614350">
    <property type="component" value="Unassembled WGS sequence"/>
</dbReference>
<dbReference type="Gene3D" id="3.40.50.300">
    <property type="entry name" value="P-loop containing nucleotide triphosphate hydrolases"/>
    <property type="match status" value="1"/>
</dbReference>
<dbReference type="GO" id="GO:0005525">
    <property type="term" value="F:GTP binding"/>
    <property type="evidence" value="ECO:0007669"/>
    <property type="project" value="UniProtKB-KW"/>
</dbReference>
<dbReference type="CDD" id="cd01857">
    <property type="entry name" value="HSR1_MMR1"/>
    <property type="match status" value="1"/>
</dbReference>
<dbReference type="Pfam" id="PF01926">
    <property type="entry name" value="MMR_HSR1"/>
    <property type="match status" value="1"/>
</dbReference>
<proteinExistence type="predicted"/>
<dbReference type="PANTHER" id="PTHR45709:SF3">
    <property type="entry name" value="GUANINE NUCLEOTIDE-BINDING PROTEIN-LIKE 1"/>
    <property type="match status" value="1"/>
</dbReference>
<protein>
    <recommendedName>
        <fullName evidence="4">Guanine nucleotide-binding protein-like 1</fullName>
    </recommendedName>
</protein>
<evidence type="ECO:0000313" key="7">
    <source>
        <dbReference type="EMBL" id="KAF7380064.1"/>
    </source>
</evidence>
<dbReference type="SUPFAM" id="SSF52540">
    <property type="entry name" value="P-loop containing nucleoside triphosphate hydrolases"/>
    <property type="match status" value="1"/>
</dbReference>
<evidence type="ECO:0000259" key="6">
    <source>
        <dbReference type="Pfam" id="PF01926"/>
    </source>
</evidence>
<comment type="function">
    <text evidence="3">Possible regulatory or functional link with the histocompatibility cluster.</text>
</comment>
<feature type="compositionally biased region" description="Acidic residues" evidence="5">
    <location>
        <begin position="525"/>
        <end position="545"/>
    </location>
</feature>
<feature type="domain" description="G" evidence="6">
    <location>
        <begin position="332"/>
        <end position="386"/>
    </location>
</feature>
<keyword evidence="1" id="KW-0547">Nucleotide-binding</keyword>
<feature type="region of interest" description="Disordered" evidence="5">
    <location>
        <begin position="521"/>
        <end position="576"/>
    </location>
</feature>
<dbReference type="InterPro" id="IPR006073">
    <property type="entry name" value="GTP-bd"/>
</dbReference>
<evidence type="ECO:0000256" key="4">
    <source>
        <dbReference type="ARBA" id="ARBA00039902"/>
    </source>
</evidence>
<dbReference type="PANTHER" id="PTHR45709">
    <property type="entry name" value="LARGE SUBUNIT GTPASE 1 HOMOLOG-RELATED"/>
    <property type="match status" value="1"/>
</dbReference>
<dbReference type="GO" id="GO:0003924">
    <property type="term" value="F:GTPase activity"/>
    <property type="evidence" value="ECO:0007669"/>
    <property type="project" value="InterPro"/>
</dbReference>
<dbReference type="PROSITE" id="PS00018">
    <property type="entry name" value="EF_HAND_1"/>
    <property type="match status" value="1"/>
</dbReference>
<organism evidence="7 8">
    <name type="scientific">Vespula vulgaris</name>
    <name type="common">Yellow jacket</name>
    <name type="synonym">Wasp</name>
    <dbReference type="NCBI Taxonomy" id="7454"/>
    <lineage>
        <taxon>Eukaryota</taxon>
        <taxon>Metazoa</taxon>
        <taxon>Ecdysozoa</taxon>
        <taxon>Arthropoda</taxon>
        <taxon>Hexapoda</taxon>
        <taxon>Insecta</taxon>
        <taxon>Pterygota</taxon>
        <taxon>Neoptera</taxon>
        <taxon>Endopterygota</taxon>
        <taxon>Hymenoptera</taxon>
        <taxon>Apocrita</taxon>
        <taxon>Aculeata</taxon>
        <taxon>Vespoidea</taxon>
        <taxon>Vespidae</taxon>
        <taxon>Vespinae</taxon>
        <taxon>Vespula</taxon>
    </lineage>
</organism>
<dbReference type="AlphaFoldDB" id="A0A834J1D8"/>